<dbReference type="InterPro" id="IPR029055">
    <property type="entry name" value="Ntn_hydrolases_N"/>
</dbReference>
<dbReference type="GO" id="GO:0016740">
    <property type="term" value="F:transferase activity"/>
    <property type="evidence" value="ECO:0007669"/>
    <property type="project" value="UniProtKB-KW"/>
</dbReference>
<evidence type="ECO:0000313" key="2">
    <source>
        <dbReference type="EMBL" id="QIN94882.1"/>
    </source>
</evidence>
<reference evidence="2 3" key="1">
    <citation type="submission" date="2020-02" db="EMBL/GenBank/DDBJ databases">
        <title>Characterization of Proteus podophage Privateer.</title>
        <authorList>
            <person name="Corban J."/>
            <person name="Ramsey J."/>
        </authorList>
    </citation>
    <scope>NUCLEOTIDE SEQUENCE [LARGE SCALE GENOMIC DNA]</scope>
</reference>
<sequence>MCLKLNVKQGLLNMCGIVLAGTKTTLTVNEVGIFQKLLFCDTFRGEHSTGVYSVFKDGKDLDLIWAKEAIPGDQFSRSPLFKEVSEREEYTPISTGKAYTKSTVRPSIMVGHNRYATQGAINAKNAHPFTHGHITLVHNGTLIDQGLLPDSKDFEVDSENICHSIAKIGIDETVQKLDGAFTLVWFDDNEKTLNILRNEERPFHLAETNTGEWYGASEEEMLMWILNRKKYSPTVKRHFECEVGVQYIFDATNMTLKEEKKHTLPTFPKYSYWNRNYDDDNLYNYGNYSKKSFPNKVDSKDPHSGVNGIIKSVLPNKKIGDRIIFEALDIRPYGRNSDRAQLIGWINDGEEYIEVQCHGIRPEEVEKEKSYSAEITSAYYMNYCVHLLVKDLKNPNDVIRMDTAAVLFDFNKKIKKIPEYVDDTVEEIISDPMDDTPTQELTTVTGETFTEQQWIRKGDMQTCANCSSPIDFEDIPDVVIVHDVAFCCEECYTEVMGTHIDSKVVEKEVCRFCAKEFDPSEMSTTDASCCKECEKVFKSSQTGGDTAFRKTLRNGFKVSKSNWEKMNECSSCFHRIPWSEAPLTAFQGQKPICPNCQGVV</sequence>
<name>A0A6G8R3V8_9CAUD</name>
<organism evidence="2 3">
    <name type="scientific">Proteus phage Privateer</name>
    <dbReference type="NCBI Taxonomy" id="2712958"/>
    <lineage>
        <taxon>Viruses</taxon>
        <taxon>Duplodnaviria</taxon>
        <taxon>Heunggongvirae</taxon>
        <taxon>Uroviricota</taxon>
        <taxon>Caudoviricetes</taxon>
        <taxon>Grimontviridae</taxon>
        <taxon>Privateervirus</taxon>
        <taxon>Privateervirus privateer</taxon>
    </lineage>
</organism>
<proteinExistence type="predicted"/>
<feature type="domain" description="Glutamine amidotransferase type-2" evidence="1">
    <location>
        <begin position="15"/>
        <end position="252"/>
    </location>
</feature>
<evidence type="ECO:0000259" key="1">
    <source>
        <dbReference type="PROSITE" id="PS51278"/>
    </source>
</evidence>
<dbReference type="CDD" id="cd00352">
    <property type="entry name" value="Gn_AT_II"/>
    <property type="match status" value="1"/>
</dbReference>
<dbReference type="SUPFAM" id="SSF56235">
    <property type="entry name" value="N-terminal nucleophile aminohydrolases (Ntn hydrolases)"/>
    <property type="match status" value="1"/>
</dbReference>
<keyword evidence="2" id="KW-0808">Transferase</keyword>
<keyword evidence="3" id="KW-1185">Reference proteome</keyword>
<accession>A0A6G8R3V8</accession>
<gene>
    <name evidence="2" type="ORF">CPT_Privateer_089</name>
</gene>
<dbReference type="Proteomes" id="UP000500956">
    <property type="component" value="Segment"/>
</dbReference>
<keyword evidence="2" id="KW-0315">Glutamine amidotransferase</keyword>
<evidence type="ECO:0000313" key="3">
    <source>
        <dbReference type="Proteomes" id="UP000500956"/>
    </source>
</evidence>
<protein>
    <submittedName>
        <fullName evidence="2">Glutamine amidotransferase domain-containing protein</fullName>
    </submittedName>
</protein>
<dbReference type="InterPro" id="IPR017932">
    <property type="entry name" value="GATase_2_dom"/>
</dbReference>
<dbReference type="PROSITE" id="PS51278">
    <property type="entry name" value="GATASE_TYPE_2"/>
    <property type="match status" value="1"/>
</dbReference>
<dbReference type="Pfam" id="PF13522">
    <property type="entry name" value="GATase_6"/>
    <property type="match status" value="1"/>
</dbReference>
<dbReference type="Gene3D" id="3.60.20.10">
    <property type="entry name" value="Glutamine Phosphoribosylpyrophosphate, subunit 1, domain 1"/>
    <property type="match status" value="1"/>
</dbReference>
<dbReference type="EMBL" id="MT028297">
    <property type="protein sequence ID" value="QIN94882.1"/>
    <property type="molecule type" value="Genomic_DNA"/>
</dbReference>